<dbReference type="AlphaFoldDB" id="A0A810MXL4"/>
<dbReference type="KEGG" id="pry:Prubr_28430"/>
<proteinExistence type="predicted"/>
<dbReference type="Proteomes" id="UP000680866">
    <property type="component" value="Chromosome"/>
</dbReference>
<name>A0A810MXL4_9ACTN</name>
<dbReference type="EMBL" id="AP023359">
    <property type="protein sequence ID" value="BCJ65822.1"/>
    <property type="molecule type" value="Genomic_DNA"/>
</dbReference>
<organism evidence="1 2">
    <name type="scientific">Polymorphospora rubra</name>
    <dbReference type="NCBI Taxonomy" id="338584"/>
    <lineage>
        <taxon>Bacteria</taxon>
        <taxon>Bacillati</taxon>
        <taxon>Actinomycetota</taxon>
        <taxon>Actinomycetes</taxon>
        <taxon>Micromonosporales</taxon>
        <taxon>Micromonosporaceae</taxon>
        <taxon>Polymorphospora</taxon>
    </lineage>
</organism>
<sequence length="77" mass="8969">MCRRSGFDTLHRMTTMLVQVDLRSANRYLTCWVEPRTAVGDQITLRNSDEPNRRWDVLRVGVPQPVSAIKRGWNNNI</sequence>
<accession>A0A810MXL4</accession>
<reference evidence="1" key="1">
    <citation type="submission" date="2020-08" db="EMBL/GenBank/DDBJ databases">
        <title>Whole genome shotgun sequence of Polymorphospora rubra NBRC 101157.</title>
        <authorList>
            <person name="Komaki H."/>
            <person name="Tamura T."/>
        </authorList>
    </citation>
    <scope>NUCLEOTIDE SEQUENCE</scope>
    <source>
        <strain evidence="1">NBRC 101157</strain>
    </source>
</reference>
<evidence type="ECO:0000313" key="2">
    <source>
        <dbReference type="Proteomes" id="UP000680866"/>
    </source>
</evidence>
<evidence type="ECO:0000313" key="1">
    <source>
        <dbReference type="EMBL" id="BCJ65822.1"/>
    </source>
</evidence>
<gene>
    <name evidence="1" type="ORF">Prubr_28430</name>
</gene>
<protein>
    <submittedName>
        <fullName evidence="1">Uncharacterized protein</fullName>
    </submittedName>
</protein>
<keyword evidence="2" id="KW-1185">Reference proteome</keyword>